<dbReference type="Proteomes" id="UP000324996">
    <property type="component" value="Unassembled WGS sequence"/>
</dbReference>
<name>A0A5A7N9F6_9PROT</name>
<organism evidence="1 2">
    <name type="scientific">Iodidimonas nitroreducens</name>
    <dbReference type="NCBI Taxonomy" id="1236968"/>
    <lineage>
        <taxon>Bacteria</taxon>
        <taxon>Pseudomonadati</taxon>
        <taxon>Pseudomonadota</taxon>
        <taxon>Alphaproteobacteria</taxon>
        <taxon>Iodidimonadales</taxon>
        <taxon>Iodidimonadaceae</taxon>
        <taxon>Iodidimonas</taxon>
    </lineage>
</organism>
<protein>
    <submittedName>
        <fullName evidence="1">Uncharacterized protein</fullName>
    </submittedName>
</protein>
<dbReference type="RefSeq" id="WP_150007214.1">
    <property type="nucleotide sequence ID" value="NZ_BKCN01000013.1"/>
</dbReference>
<dbReference type="EMBL" id="BKCN01000013">
    <property type="protein sequence ID" value="GER04728.1"/>
    <property type="molecule type" value="Genomic_DNA"/>
</dbReference>
<dbReference type="AlphaFoldDB" id="A0A5A7N9F6"/>
<comment type="caution">
    <text evidence="1">The sequence shown here is derived from an EMBL/GenBank/DDBJ whole genome shotgun (WGS) entry which is preliminary data.</text>
</comment>
<reference evidence="1 2" key="1">
    <citation type="submission" date="2019-09" db="EMBL/GenBank/DDBJ databases">
        <title>NBRP : Genome information of microbial organism related human and environment.</title>
        <authorList>
            <person name="Hattori M."/>
            <person name="Oshima K."/>
            <person name="Inaba H."/>
            <person name="Suda W."/>
            <person name="Sakamoto M."/>
            <person name="Iino T."/>
            <person name="Kitahara M."/>
            <person name="Oshida Y."/>
            <person name="Iida T."/>
            <person name="Kudo T."/>
            <person name="Itoh T."/>
            <person name="Ohkuma M."/>
        </authorList>
    </citation>
    <scope>NUCLEOTIDE SEQUENCE [LARGE SCALE GENOMIC DNA]</scope>
    <source>
        <strain evidence="1 2">Q-1</strain>
    </source>
</reference>
<keyword evidence="2" id="KW-1185">Reference proteome</keyword>
<evidence type="ECO:0000313" key="1">
    <source>
        <dbReference type="EMBL" id="GER04728.1"/>
    </source>
</evidence>
<sequence>MTAVSDKKSSMRRQVLEAQRARRLGAAKVTQSAAPADQDMAIATAAGIGYQRILKVRNFLAKSEAEQEEILKAMREQQGKFAVDSFKKAVDHRKDFLERFAD</sequence>
<evidence type="ECO:0000313" key="2">
    <source>
        <dbReference type="Proteomes" id="UP000324996"/>
    </source>
</evidence>
<accession>A0A5A7N9F6</accession>
<gene>
    <name evidence="1" type="ORF">JCM17846_24100</name>
</gene>
<proteinExistence type="predicted"/>